<dbReference type="InterPro" id="IPR029056">
    <property type="entry name" value="Ribokinase-like"/>
</dbReference>
<keyword evidence="8" id="KW-1185">Reference proteome</keyword>
<dbReference type="GO" id="GO:0016773">
    <property type="term" value="F:phosphotransferase activity, alcohol group as acceptor"/>
    <property type="evidence" value="ECO:0007669"/>
    <property type="project" value="InterPro"/>
</dbReference>
<evidence type="ECO:0000256" key="1">
    <source>
        <dbReference type="ARBA" id="ARBA00022490"/>
    </source>
</evidence>
<evidence type="ECO:0000256" key="3">
    <source>
        <dbReference type="ARBA" id="ARBA00022723"/>
    </source>
</evidence>
<dbReference type="PROSITE" id="PS51255">
    <property type="entry name" value="ADPK"/>
    <property type="match status" value="1"/>
</dbReference>
<sequence>MEKKMAYLDAYETYLRQIEEDIANIDTLRKHLVFGYTSNLDVIFKWDIEKFNRILDEFLPEKPTGDTEDIINSMEDFARITSGYLIKGMGGSIEVADIAVCEYLENAFDLEYGLGGNGAQGAAALGALGIPVVVQLTDRSPEVCQKLEHGDIRLVDEQGQLVSVKGHAQKEPPLYHMILQFTKGDKLKIRGKEYDIPVSNRLILFCDSVHKSVPVPDYFLRYLEEHPCDISAYLVAGFDAVVDKQIMQERLDTLCPHYERLKKANPDFVLYFEGADYMNLDVKELLYRSISRYVDILGMNEEELDTQLRRFGKVLDKESLPSVLDGLRAMLHRFPVCGIVLHTKDYAMYFGSRLPGIDIEKGLTIGNLMSATRARLGSYGSLKMCSDSLKMDLSRAGLRFFEELSQMQLDEYVCLVPSRYLEKPKYTIGLGDTFVAGVHTSFLK</sequence>
<evidence type="ECO:0000256" key="5">
    <source>
        <dbReference type="ARBA" id="ARBA00022842"/>
    </source>
</evidence>
<protein>
    <submittedName>
        <fullName evidence="7">ADP-dependent glucokinase/phosphofructokinase</fullName>
    </submittedName>
</protein>
<dbReference type="Gene3D" id="3.40.1190.20">
    <property type="match status" value="1"/>
</dbReference>
<dbReference type="Gene3D" id="3.30.1110.20">
    <property type="match status" value="1"/>
</dbReference>
<evidence type="ECO:0000256" key="6">
    <source>
        <dbReference type="ARBA" id="ARBA00023152"/>
    </source>
</evidence>
<dbReference type="AlphaFoldDB" id="A0A949K0U9"/>
<accession>A0A949K0U9</accession>
<keyword evidence="5" id="KW-0460">Magnesium</keyword>
<evidence type="ECO:0000256" key="4">
    <source>
        <dbReference type="ARBA" id="ARBA00022777"/>
    </source>
</evidence>
<dbReference type="Pfam" id="PF04587">
    <property type="entry name" value="ADP_PFK_GK"/>
    <property type="match status" value="1"/>
</dbReference>
<keyword evidence="2" id="KW-0808">Transferase</keyword>
<evidence type="ECO:0000313" key="8">
    <source>
        <dbReference type="Proteomes" id="UP000712157"/>
    </source>
</evidence>
<dbReference type="PANTHER" id="PTHR21208">
    <property type="entry name" value="ADP-DEPENDENT GLUCOKINASE"/>
    <property type="match status" value="1"/>
</dbReference>
<dbReference type="GO" id="GO:0046872">
    <property type="term" value="F:metal ion binding"/>
    <property type="evidence" value="ECO:0007669"/>
    <property type="project" value="UniProtKB-KW"/>
</dbReference>
<keyword evidence="1" id="KW-0963">Cytoplasm</keyword>
<reference evidence="7" key="1">
    <citation type="submission" date="2021-06" db="EMBL/GenBank/DDBJ databases">
        <title>Description of novel taxa of the family Lachnospiraceae.</title>
        <authorList>
            <person name="Chaplin A.V."/>
            <person name="Sokolova S.R."/>
            <person name="Pikina A.P."/>
            <person name="Korzhanova M."/>
            <person name="Belova V."/>
            <person name="Korostin D."/>
            <person name="Efimov B.A."/>
        </authorList>
    </citation>
    <scope>NUCLEOTIDE SEQUENCE</scope>
    <source>
        <strain evidence="7">ASD5720</strain>
    </source>
</reference>
<gene>
    <name evidence="7" type="ORF">KTH89_08995</name>
</gene>
<keyword evidence="6" id="KW-0324">Glycolysis</keyword>
<name>A0A949K0U9_9FIRM</name>
<comment type="caution">
    <text evidence="7">The sequence shown here is derived from an EMBL/GenBank/DDBJ whole genome shotgun (WGS) entry which is preliminary data.</text>
</comment>
<proteinExistence type="predicted"/>
<organism evidence="7 8">
    <name type="scientific">Diplocloster agilis</name>
    <dbReference type="NCBI Taxonomy" id="2850323"/>
    <lineage>
        <taxon>Bacteria</taxon>
        <taxon>Bacillati</taxon>
        <taxon>Bacillota</taxon>
        <taxon>Clostridia</taxon>
        <taxon>Lachnospirales</taxon>
        <taxon>Lachnospiraceae</taxon>
        <taxon>Diplocloster</taxon>
    </lineage>
</organism>
<dbReference type="GO" id="GO:0016301">
    <property type="term" value="F:kinase activity"/>
    <property type="evidence" value="ECO:0007669"/>
    <property type="project" value="UniProtKB-KW"/>
</dbReference>
<dbReference type="InterPro" id="IPR007666">
    <property type="entry name" value="ADP_PFK/GK"/>
</dbReference>
<dbReference type="Proteomes" id="UP000712157">
    <property type="component" value="Unassembled WGS sequence"/>
</dbReference>
<keyword evidence="3" id="KW-0479">Metal-binding</keyword>
<dbReference type="GO" id="GO:0006096">
    <property type="term" value="P:glycolytic process"/>
    <property type="evidence" value="ECO:0007669"/>
    <property type="project" value="UniProtKB-KW"/>
</dbReference>
<evidence type="ECO:0000256" key="2">
    <source>
        <dbReference type="ARBA" id="ARBA00022679"/>
    </source>
</evidence>
<evidence type="ECO:0000313" key="7">
    <source>
        <dbReference type="EMBL" id="MBU9736675.1"/>
    </source>
</evidence>
<dbReference type="SUPFAM" id="SSF53613">
    <property type="entry name" value="Ribokinase-like"/>
    <property type="match status" value="1"/>
</dbReference>
<dbReference type="EMBL" id="JAHQCW010000012">
    <property type="protein sequence ID" value="MBU9736675.1"/>
    <property type="molecule type" value="Genomic_DNA"/>
</dbReference>
<keyword evidence="4" id="KW-0418">Kinase</keyword>
<dbReference type="PANTHER" id="PTHR21208:SF1">
    <property type="entry name" value="ADP-DEPENDENT GLUCOKINASE"/>
    <property type="match status" value="1"/>
</dbReference>